<feature type="repeat" description="WD" evidence="6">
    <location>
        <begin position="361"/>
        <end position="393"/>
    </location>
</feature>
<dbReference type="Gene3D" id="1.10.8.10">
    <property type="entry name" value="DNA helicase RuvA subunit, C-terminal domain"/>
    <property type="match status" value="1"/>
</dbReference>
<keyword evidence="10" id="KW-1185">Reference proteome</keyword>
<evidence type="ECO:0000256" key="6">
    <source>
        <dbReference type="PROSITE-ProRule" id="PRU00221"/>
    </source>
</evidence>
<evidence type="ECO:0000313" key="10">
    <source>
        <dbReference type="Proteomes" id="UP000799302"/>
    </source>
</evidence>
<feature type="region of interest" description="Disordered" evidence="7">
    <location>
        <begin position="173"/>
        <end position="237"/>
    </location>
</feature>
<dbReference type="Pfam" id="PF00400">
    <property type="entry name" value="WD40"/>
    <property type="match status" value="2"/>
</dbReference>
<feature type="compositionally biased region" description="Polar residues" evidence="7">
    <location>
        <begin position="303"/>
        <end position="320"/>
    </location>
</feature>
<dbReference type="Proteomes" id="UP000799302">
    <property type="component" value="Unassembled WGS sequence"/>
</dbReference>
<evidence type="ECO:0000256" key="5">
    <source>
        <dbReference type="ARBA" id="ARBA00043913"/>
    </source>
</evidence>
<reference evidence="9" key="1">
    <citation type="journal article" date="2020" name="Stud. Mycol.">
        <title>101 Dothideomycetes genomes: a test case for predicting lifestyles and emergence of pathogens.</title>
        <authorList>
            <person name="Haridas S."/>
            <person name="Albert R."/>
            <person name="Binder M."/>
            <person name="Bloem J."/>
            <person name="Labutti K."/>
            <person name="Salamov A."/>
            <person name="Andreopoulos B."/>
            <person name="Baker S."/>
            <person name="Barry K."/>
            <person name="Bills G."/>
            <person name="Bluhm B."/>
            <person name="Cannon C."/>
            <person name="Castanera R."/>
            <person name="Culley D."/>
            <person name="Daum C."/>
            <person name="Ezra D."/>
            <person name="Gonzalez J."/>
            <person name="Henrissat B."/>
            <person name="Kuo A."/>
            <person name="Liang C."/>
            <person name="Lipzen A."/>
            <person name="Lutzoni F."/>
            <person name="Magnuson J."/>
            <person name="Mondo S."/>
            <person name="Nolan M."/>
            <person name="Ohm R."/>
            <person name="Pangilinan J."/>
            <person name="Park H.-J."/>
            <person name="Ramirez L."/>
            <person name="Alfaro M."/>
            <person name="Sun H."/>
            <person name="Tritt A."/>
            <person name="Yoshinaga Y."/>
            <person name="Zwiers L.-H."/>
            <person name="Turgeon B."/>
            <person name="Goodwin S."/>
            <person name="Spatafora J."/>
            <person name="Crous P."/>
            <person name="Grigoriev I."/>
        </authorList>
    </citation>
    <scope>NUCLEOTIDE SEQUENCE</scope>
    <source>
        <strain evidence="9">CBS 115976</strain>
    </source>
</reference>
<dbReference type="Pfam" id="PF00627">
    <property type="entry name" value="UBA"/>
    <property type="match status" value="1"/>
</dbReference>
<evidence type="ECO:0000259" key="8">
    <source>
        <dbReference type="PROSITE" id="PS50030"/>
    </source>
</evidence>
<dbReference type="InterPro" id="IPR015943">
    <property type="entry name" value="WD40/YVTN_repeat-like_dom_sf"/>
</dbReference>
<dbReference type="Gene3D" id="2.130.10.10">
    <property type="entry name" value="YVTN repeat-like/Quinoprotein amine dehydrogenase"/>
    <property type="match status" value="1"/>
</dbReference>
<keyword evidence="2" id="KW-0677">Repeat</keyword>
<dbReference type="InterPro" id="IPR015940">
    <property type="entry name" value="UBA"/>
</dbReference>
<sequence>MYMLYASTCPATLKCFFLPEVRFGLDLWHEMQSLVFSPEGQWYIVYFIWDEAQKLLKTKIAITASYREGRYDQSVLTDTLLLSKVLRDKGDLSEARLYGRRAYKSFKKQKPSNRENCIAALENLIQISDLGSQPRDADAYRAVLDHHYLSRPEVRSSSAGVTGVENTNKARVDDPFSDLGFDDSTITLGSSQSPSSMREGYKPADPPHDWDTVFKTVDKDLSGTPPTDVKSIESSAKTDVGEMLNGLDFDDNTIDLDSSRFQPETQPQIQRDLSGTRRRTMNSGADSAIDDPEASRREPVSTRYPQSPTLRQAPSQPQQSPHEHAEEEENILVGGEEEENIPAQNTQQAYEITLVQAGETIENGGKRIVAIAIHPASTLIAVATDNGDIKIWDRYTLGALPIAKIKHKLVIGISVPATFLAFSPDGNYLATASNDDLVVMLWNVTTWKVAHKINDLWFDVQSLAFSTTGSHLAFSDRRRIIIWDVKKATRLHTVAIKMAKSMVFAAARHNPRSLSDGLLAATVSEIYLIRNGSYTRIWSFLANTEIGIISIAVSPDSSMMACLKLCRPMLSNNRIELYRGVLVFDLLESPALQQSRLKNWREDITGSGSLLADSKRGDLAFSPKFHGLIVANIRDEGVVEFHPLDSKGSEKTTTKISAKLDTKSTMTRLVVASDGTLVTTHDDGSIRCYTQPDGIFAGTPSSSEHDDPILKQLCGMGYPRDLAQTALEKVDYNIQRAAEYLDTLLK</sequence>
<dbReference type="EMBL" id="MU004232">
    <property type="protein sequence ID" value="KAF2671957.1"/>
    <property type="molecule type" value="Genomic_DNA"/>
</dbReference>
<protein>
    <recommendedName>
        <fullName evidence="4">Mitochondrial division protein 1</fullName>
    </recommendedName>
</protein>
<dbReference type="SMART" id="SM00320">
    <property type="entry name" value="WD40"/>
    <property type="match status" value="4"/>
</dbReference>
<dbReference type="PANTHER" id="PTHR22847:SF637">
    <property type="entry name" value="WD REPEAT DOMAIN 5B"/>
    <property type="match status" value="1"/>
</dbReference>
<dbReference type="OrthoDB" id="524326at2759"/>
<accession>A0A6A6UKH9</accession>
<dbReference type="GO" id="GO:1990234">
    <property type="term" value="C:transferase complex"/>
    <property type="evidence" value="ECO:0007669"/>
    <property type="project" value="UniProtKB-ARBA"/>
</dbReference>
<dbReference type="PROSITE" id="PS50030">
    <property type="entry name" value="UBA"/>
    <property type="match status" value="1"/>
</dbReference>
<dbReference type="SMART" id="SM00165">
    <property type="entry name" value="UBA"/>
    <property type="match status" value="1"/>
</dbReference>
<dbReference type="InterPro" id="IPR036322">
    <property type="entry name" value="WD40_repeat_dom_sf"/>
</dbReference>
<comment type="similarity">
    <text evidence="3">Belongs to the WD repeat MDV1/CAF4 family.</text>
</comment>
<feature type="compositionally biased region" description="Polar residues" evidence="7">
    <location>
        <begin position="184"/>
        <end position="196"/>
    </location>
</feature>
<feature type="region of interest" description="Disordered" evidence="7">
    <location>
        <begin position="249"/>
        <end position="329"/>
    </location>
</feature>
<dbReference type="SUPFAM" id="SSF46934">
    <property type="entry name" value="UBA-like"/>
    <property type="match status" value="1"/>
</dbReference>
<dbReference type="PANTHER" id="PTHR22847">
    <property type="entry name" value="WD40 REPEAT PROTEIN"/>
    <property type="match status" value="1"/>
</dbReference>
<evidence type="ECO:0000256" key="2">
    <source>
        <dbReference type="ARBA" id="ARBA00022737"/>
    </source>
</evidence>
<name>A0A6A6UKH9_9PEZI</name>
<feature type="compositionally biased region" description="Polar residues" evidence="7">
    <location>
        <begin position="255"/>
        <end position="273"/>
    </location>
</feature>
<evidence type="ECO:0000256" key="4">
    <source>
        <dbReference type="ARBA" id="ARBA00039789"/>
    </source>
</evidence>
<feature type="compositionally biased region" description="Basic and acidic residues" evidence="7">
    <location>
        <begin position="199"/>
        <end position="221"/>
    </location>
</feature>
<evidence type="ECO:0000256" key="7">
    <source>
        <dbReference type="SAM" id="MobiDB-lite"/>
    </source>
</evidence>
<keyword evidence="1 6" id="KW-0853">WD repeat</keyword>
<dbReference type="AlphaFoldDB" id="A0A6A6UKH9"/>
<evidence type="ECO:0000256" key="3">
    <source>
        <dbReference type="ARBA" id="ARBA00038415"/>
    </source>
</evidence>
<comment type="function">
    <text evidence="5">Involved in mitochondrial fission. Acts as an adapter protein required to form mitochondrial fission complexes. Formation of these complexes is required to promote constriction and fission of the mitochondrial compartment at a late step in mitochondrial division.</text>
</comment>
<evidence type="ECO:0000256" key="1">
    <source>
        <dbReference type="ARBA" id="ARBA00022574"/>
    </source>
</evidence>
<proteinExistence type="inferred from homology"/>
<dbReference type="SUPFAM" id="SSF50978">
    <property type="entry name" value="WD40 repeat-like"/>
    <property type="match status" value="1"/>
</dbReference>
<gene>
    <name evidence="9" type="ORF">BT63DRAFT_184433</name>
</gene>
<evidence type="ECO:0000313" key="9">
    <source>
        <dbReference type="EMBL" id="KAF2671957.1"/>
    </source>
</evidence>
<organism evidence="9 10">
    <name type="scientific">Microthyrium microscopicum</name>
    <dbReference type="NCBI Taxonomy" id="703497"/>
    <lineage>
        <taxon>Eukaryota</taxon>
        <taxon>Fungi</taxon>
        <taxon>Dikarya</taxon>
        <taxon>Ascomycota</taxon>
        <taxon>Pezizomycotina</taxon>
        <taxon>Dothideomycetes</taxon>
        <taxon>Dothideomycetes incertae sedis</taxon>
        <taxon>Microthyriales</taxon>
        <taxon>Microthyriaceae</taxon>
        <taxon>Microthyrium</taxon>
    </lineage>
</organism>
<dbReference type="PROSITE" id="PS50082">
    <property type="entry name" value="WD_REPEATS_2"/>
    <property type="match status" value="1"/>
</dbReference>
<dbReference type="InterPro" id="IPR009060">
    <property type="entry name" value="UBA-like_sf"/>
</dbReference>
<feature type="domain" description="UBA" evidence="8">
    <location>
        <begin position="704"/>
        <end position="744"/>
    </location>
</feature>
<dbReference type="InterPro" id="IPR001680">
    <property type="entry name" value="WD40_rpt"/>
</dbReference>